<evidence type="ECO:0000256" key="2">
    <source>
        <dbReference type="ARBA" id="ARBA00005253"/>
    </source>
</evidence>
<dbReference type="PROSITE" id="PS00018">
    <property type="entry name" value="EF_HAND_1"/>
    <property type="match status" value="3"/>
</dbReference>
<dbReference type="InterPro" id="IPR011992">
    <property type="entry name" value="EF-hand-dom_pair"/>
</dbReference>
<keyword evidence="11" id="KW-1185">Reference proteome</keyword>
<dbReference type="InterPro" id="IPR018247">
    <property type="entry name" value="EF_Hand_1_Ca_BS"/>
</dbReference>
<sequence length="166" mass="19019">MAQRSRPKFNAKKYERPGLTEDEIEEIKEAFDLFDTDGSGLIDPKELKAAMQSLGFEAKNQTIFQMISDLDKNKSGTIDFEEFLDMMTARMSDKDTREDISKVFRLFDDDNTGTITLRNLRRVARELGETMTDEELQEMVDRADSNGDGAVTLDDFFNIMTKKTFA</sequence>
<dbReference type="InterPro" id="IPR050230">
    <property type="entry name" value="CALM/Myosin/TropC-like"/>
</dbReference>
<keyword evidence="4" id="KW-0479">Metal-binding</keyword>
<dbReference type="SUPFAM" id="SSF47473">
    <property type="entry name" value="EF-hand"/>
    <property type="match status" value="1"/>
</dbReference>
<accession>A0A078A727</accession>
<evidence type="ECO:0000256" key="4">
    <source>
        <dbReference type="ARBA" id="ARBA00022723"/>
    </source>
</evidence>
<dbReference type="Pfam" id="PF13499">
    <property type="entry name" value="EF-hand_7"/>
    <property type="match status" value="2"/>
</dbReference>
<evidence type="ECO:0000256" key="6">
    <source>
        <dbReference type="ARBA" id="ARBA00022837"/>
    </source>
</evidence>
<dbReference type="AlphaFoldDB" id="A0A078A727"/>
<evidence type="ECO:0000256" key="7">
    <source>
        <dbReference type="ARBA" id="ARBA00023212"/>
    </source>
</evidence>
<dbReference type="InterPro" id="IPR002048">
    <property type="entry name" value="EF_hand_dom"/>
</dbReference>
<evidence type="ECO:0000313" key="11">
    <source>
        <dbReference type="Proteomes" id="UP000039865"/>
    </source>
</evidence>
<dbReference type="OMA" id="NDFKIAM"/>
<keyword evidence="7" id="KW-0206">Cytoskeleton</keyword>
<evidence type="ECO:0000256" key="1">
    <source>
        <dbReference type="ARBA" id="ARBA00004245"/>
    </source>
</evidence>
<gene>
    <name evidence="10" type="primary">Contig15244.g16246</name>
    <name evidence="10" type="ORF">STYLEM_5546</name>
</gene>
<dbReference type="GO" id="GO:0016460">
    <property type="term" value="C:myosin II complex"/>
    <property type="evidence" value="ECO:0007669"/>
    <property type="project" value="TreeGrafter"/>
</dbReference>
<keyword evidence="5" id="KW-0677">Repeat</keyword>
<comment type="similarity">
    <text evidence="2">Belongs to the centrin family.</text>
</comment>
<comment type="subcellular location">
    <subcellularLocation>
        <location evidence="1">Cytoplasm</location>
        <location evidence="1">Cytoskeleton</location>
    </subcellularLocation>
</comment>
<evidence type="ECO:0000256" key="3">
    <source>
        <dbReference type="ARBA" id="ARBA00022490"/>
    </source>
</evidence>
<evidence type="ECO:0000256" key="5">
    <source>
        <dbReference type="ARBA" id="ARBA00022737"/>
    </source>
</evidence>
<dbReference type="FunFam" id="1.10.238.10:FF:000178">
    <property type="entry name" value="Calmodulin-2 A"/>
    <property type="match status" value="1"/>
</dbReference>
<dbReference type="PROSITE" id="PS50222">
    <property type="entry name" value="EF_HAND_2"/>
    <property type="match status" value="4"/>
</dbReference>
<reference evidence="10 11" key="1">
    <citation type="submission" date="2014-06" db="EMBL/GenBank/DDBJ databases">
        <authorList>
            <person name="Swart Estienne"/>
        </authorList>
    </citation>
    <scope>NUCLEOTIDE SEQUENCE [LARGE SCALE GENOMIC DNA]</scope>
    <source>
        <strain evidence="10 11">130c</strain>
    </source>
</reference>
<proteinExistence type="inferred from homology"/>
<evidence type="ECO:0000259" key="9">
    <source>
        <dbReference type="PROSITE" id="PS50222"/>
    </source>
</evidence>
<organism evidence="10 11">
    <name type="scientific">Stylonychia lemnae</name>
    <name type="common">Ciliate</name>
    <dbReference type="NCBI Taxonomy" id="5949"/>
    <lineage>
        <taxon>Eukaryota</taxon>
        <taxon>Sar</taxon>
        <taxon>Alveolata</taxon>
        <taxon>Ciliophora</taxon>
        <taxon>Intramacronucleata</taxon>
        <taxon>Spirotrichea</taxon>
        <taxon>Stichotrichia</taxon>
        <taxon>Sporadotrichida</taxon>
        <taxon>Oxytrichidae</taxon>
        <taxon>Stylonychinae</taxon>
        <taxon>Stylonychia</taxon>
    </lineage>
</organism>
<keyword evidence="3" id="KW-0963">Cytoplasm</keyword>
<dbReference type="PANTHER" id="PTHR23048:SF59">
    <property type="entry name" value="EF-HAND SUPERFAMILY PROTEIN"/>
    <property type="match status" value="1"/>
</dbReference>
<feature type="domain" description="EF-hand" evidence="9">
    <location>
        <begin position="131"/>
        <end position="166"/>
    </location>
</feature>
<evidence type="ECO:0000313" key="10">
    <source>
        <dbReference type="EMBL" id="CDW76586.1"/>
    </source>
</evidence>
<protein>
    <submittedName>
        <fullName evidence="10">Calciumdependent protein 4</fullName>
    </submittedName>
</protein>
<dbReference type="GO" id="GO:0005509">
    <property type="term" value="F:calcium ion binding"/>
    <property type="evidence" value="ECO:0007669"/>
    <property type="project" value="InterPro"/>
</dbReference>
<evidence type="ECO:0000256" key="8">
    <source>
        <dbReference type="ARBA" id="ARBA00025692"/>
    </source>
</evidence>
<dbReference type="SMART" id="SM00054">
    <property type="entry name" value="EFh"/>
    <property type="match status" value="4"/>
</dbReference>
<dbReference type="CDD" id="cd00051">
    <property type="entry name" value="EFh"/>
    <property type="match status" value="1"/>
</dbReference>
<name>A0A078A727_STYLE</name>
<dbReference type="EMBL" id="CCKQ01005372">
    <property type="protein sequence ID" value="CDW76586.1"/>
    <property type="molecule type" value="Genomic_DNA"/>
</dbReference>
<dbReference type="PANTHER" id="PTHR23048">
    <property type="entry name" value="MYOSIN LIGHT CHAIN 1, 3"/>
    <property type="match status" value="1"/>
</dbReference>
<dbReference type="Proteomes" id="UP000039865">
    <property type="component" value="Unassembled WGS sequence"/>
</dbReference>
<dbReference type="Gene3D" id="1.10.238.10">
    <property type="entry name" value="EF-hand"/>
    <property type="match status" value="2"/>
</dbReference>
<feature type="domain" description="EF-hand" evidence="9">
    <location>
        <begin position="58"/>
        <end position="93"/>
    </location>
</feature>
<dbReference type="InParanoid" id="A0A078A727"/>
<comment type="function">
    <text evidence="8">Plays a fundamental role in microtubule organizing center structure and function. Component of the infraciliary lattice (ICL) and the ciliary basal bodies.</text>
</comment>
<dbReference type="OrthoDB" id="410571at2759"/>
<feature type="domain" description="EF-hand" evidence="9">
    <location>
        <begin position="95"/>
        <end position="130"/>
    </location>
</feature>
<feature type="domain" description="EF-hand" evidence="9">
    <location>
        <begin position="22"/>
        <end position="57"/>
    </location>
</feature>
<keyword evidence="6" id="KW-0106">Calcium</keyword>